<keyword evidence="2" id="KW-1185">Reference proteome</keyword>
<sequence length="227" mass="25264">MKQNIQISIPEPCHQGWQNMTPVEKGRFCESCQKTVLDFTYLSDNEIIKLISKNDTLCGRINVSQLNRNLIETKSKSNYFAYLATSVLAFLGLGTENVVAQEKPIVEQTDSKSLNEVTDSLAKITITGVITGNDGILLPGATIVIQNTSFGVQTDEKSTYAIKANLGDVLEFSYLGYQTANVIVSSNIINIQLSNENVSIEGGVLAFKKRTFFGRLFRKKTNWYKPY</sequence>
<comment type="caution">
    <text evidence="1">The sequence shown here is derived from an EMBL/GenBank/DDBJ whole genome shotgun (WGS) entry which is preliminary data.</text>
</comment>
<evidence type="ECO:0000313" key="2">
    <source>
        <dbReference type="Proteomes" id="UP000605990"/>
    </source>
</evidence>
<proteinExistence type="predicted"/>
<dbReference type="EMBL" id="JACRUN010000001">
    <property type="protein sequence ID" value="MBC5833768.1"/>
    <property type="molecule type" value="Genomic_DNA"/>
</dbReference>
<accession>A0ABR7IVK7</accession>
<evidence type="ECO:0000313" key="1">
    <source>
        <dbReference type="EMBL" id="MBC5833768.1"/>
    </source>
</evidence>
<name>A0ABR7IVK7_9FLAO</name>
<dbReference type="SUPFAM" id="SSF49464">
    <property type="entry name" value="Carboxypeptidase regulatory domain-like"/>
    <property type="match status" value="1"/>
</dbReference>
<protein>
    <submittedName>
        <fullName evidence="1">Carboxypeptidase-like regulatory domain-containing protein</fullName>
    </submittedName>
</protein>
<dbReference type="InterPro" id="IPR008969">
    <property type="entry name" value="CarboxyPept-like_regulatory"/>
</dbReference>
<dbReference type="RefSeq" id="WP_166125003.1">
    <property type="nucleotide sequence ID" value="NZ_JAANOQ010000001.1"/>
</dbReference>
<reference evidence="1 2" key="1">
    <citation type="submission" date="2020-08" db="EMBL/GenBank/DDBJ databases">
        <title>Description of novel Flavobacterium F-408 isolate.</title>
        <authorList>
            <person name="Saticioglu I.B."/>
            <person name="Duman M."/>
            <person name="Altun S."/>
        </authorList>
    </citation>
    <scope>NUCLEOTIDE SEQUENCE [LARGE SCALE GENOMIC DNA]</scope>
    <source>
        <strain evidence="1 2">F-408</strain>
    </source>
</reference>
<gene>
    <name evidence="1" type="ORF">H8R27_02600</name>
</gene>
<organism evidence="1 2">
    <name type="scientific">Flavobacterium bernardetii</name>
    <dbReference type="NCBI Taxonomy" id="2813823"/>
    <lineage>
        <taxon>Bacteria</taxon>
        <taxon>Pseudomonadati</taxon>
        <taxon>Bacteroidota</taxon>
        <taxon>Flavobacteriia</taxon>
        <taxon>Flavobacteriales</taxon>
        <taxon>Flavobacteriaceae</taxon>
        <taxon>Flavobacterium</taxon>
    </lineage>
</organism>
<dbReference type="Proteomes" id="UP000605990">
    <property type="component" value="Unassembled WGS sequence"/>
</dbReference>
<dbReference type="Pfam" id="PF13715">
    <property type="entry name" value="CarbopepD_reg_2"/>
    <property type="match status" value="1"/>
</dbReference>